<dbReference type="InterPro" id="IPR036909">
    <property type="entry name" value="Cyt_c-like_dom_sf"/>
</dbReference>
<dbReference type="GO" id="GO:0009055">
    <property type="term" value="F:electron transfer activity"/>
    <property type="evidence" value="ECO:0007669"/>
    <property type="project" value="InterPro"/>
</dbReference>
<dbReference type="SUPFAM" id="SSF46626">
    <property type="entry name" value="Cytochrome c"/>
    <property type="match status" value="1"/>
</dbReference>
<organism evidence="2 3">
    <name type="scientific">Candidatus Nitrobium versatile</name>
    <dbReference type="NCBI Taxonomy" id="2884831"/>
    <lineage>
        <taxon>Bacteria</taxon>
        <taxon>Pseudomonadati</taxon>
        <taxon>Nitrospirota</taxon>
        <taxon>Nitrospiria</taxon>
        <taxon>Nitrospirales</taxon>
        <taxon>Nitrospiraceae</taxon>
        <taxon>Candidatus Nitrobium</taxon>
    </lineage>
</organism>
<dbReference type="GO" id="GO:0020037">
    <property type="term" value="F:heme binding"/>
    <property type="evidence" value="ECO:0007669"/>
    <property type="project" value="InterPro"/>
</dbReference>
<gene>
    <name evidence="2" type="ORF">K8I29_09265</name>
</gene>
<dbReference type="EMBL" id="JAIOIV010000074">
    <property type="protein sequence ID" value="MBZ0156382.1"/>
    <property type="molecule type" value="Genomic_DNA"/>
</dbReference>
<name>A0A953JAI9_9BACT</name>
<dbReference type="Proteomes" id="UP000705867">
    <property type="component" value="Unassembled WGS sequence"/>
</dbReference>
<evidence type="ECO:0008006" key="4">
    <source>
        <dbReference type="Google" id="ProtNLM"/>
    </source>
</evidence>
<proteinExistence type="predicted"/>
<evidence type="ECO:0000256" key="1">
    <source>
        <dbReference type="SAM" id="SignalP"/>
    </source>
</evidence>
<evidence type="ECO:0000313" key="3">
    <source>
        <dbReference type="Proteomes" id="UP000705867"/>
    </source>
</evidence>
<protein>
    <recommendedName>
        <fullName evidence="4">Quinohemoprotein amine dehydrogenase alpha subunit haem binding domain-containing protein</fullName>
    </recommendedName>
</protein>
<feature type="chain" id="PRO_5037717588" description="Quinohemoprotein amine dehydrogenase alpha subunit haem binding domain-containing protein" evidence="1">
    <location>
        <begin position="27"/>
        <end position="96"/>
    </location>
</feature>
<keyword evidence="1" id="KW-0732">Signal</keyword>
<dbReference type="Gene3D" id="1.10.760.10">
    <property type="entry name" value="Cytochrome c-like domain"/>
    <property type="match status" value="1"/>
</dbReference>
<comment type="caution">
    <text evidence="2">The sequence shown here is derived from an EMBL/GenBank/DDBJ whole genome shotgun (WGS) entry which is preliminary data.</text>
</comment>
<evidence type="ECO:0000313" key="2">
    <source>
        <dbReference type="EMBL" id="MBZ0156382.1"/>
    </source>
</evidence>
<accession>A0A953JAI9</accession>
<feature type="signal peptide" evidence="1">
    <location>
        <begin position="1"/>
        <end position="26"/>
    </location>
</feature>
<dbReference type="AlphaFoldDB" id="A0A953JAI9"/>
<sequence length="96" mass="10566">MRAFSRALSPRCLAGVLLAAASSLLALEAASQSPPSPESLFESTCSQCHSLELPRSQRMNKEEWKSLVERMRSNGCSITDQEAATIVEYLSKEYGR</sequence>
<reference evidence="2" key="1">
    <citation type="journal article" date="2021" name="bioRxiv">
        <title>Unraveling nitrogen, sulfur and carbon metabolic pathways and microbial community transcriptional responses to substrate deprivation and toxicity stresses in a bioreactor mimicking anoxic brackish coastal sediment conditions.</title>
        <authorList>
            <person name="Martins P.D."/>
            <person name="Echeveste M.J."/>
            <person name="Arshad A."/>
            <person name="Kurth J."/>
            <person name="Ouboter H."/>
            <person name="Jetten M.S.M."/>
            <person name="Welte C.U."/>
        </authorList>
    </citation>
    <scope>NUCLEOTIDE SEQUENCE</scope>
    <source>
        <strain evidence="2">MAG_39</strain>
    </source>
</reference>
<reference evidence="2" key="2">
    <citation type="submission" date="2021-08" db="EMBL/GenBank/DDBJ databases">
        <authorList>
            <person name="Dalcin Martins P."/>
        </authorList>
    </citation>
    <scope>NUCLEOTIDE SEQUENCE</scope>
    <source>
        <strain evidence="2">MAG_39</strain>
    </source>
</reference>